<keyword evidence="2" id="KW-1185">Reference proteome</keyword>
<gene>
    <name evidence="1" type="ORF">SAMN05661091_5328</name>
</gene>
<dbReference type="STRING" id="1313296.SAMN05661091_5328"/>
<organism evidence="1 2">
    <name type="scientific">Paenibacillus uliginis N3/975</name>
    <dbReference type="NCBI Taxonomy" id="1313296"/>
    <lineage>
        <taxon>Bacteria</taxon>
        <taxon>Bacillati</taxon>
        <taxon>Bacillota</taxon>
        <taxon>Bacilli</taxon>
        <taxon>Bacillales</taxon>
        <taxon>Paenibacillaceae</taxon>
        <taxon>Paenibacillus</taxon>
    </lineage>
</organism>
<accession>A0A1X7HR82</accession>
<protein>
    <submittedName>
        <fullName evidence="1">Uncharacterized protein</fullName>
    </submittedName>
</protein>
<dbReference type="EMBL" id="LT840184">
    <property type="protein sequence ID" value="SMF91034.1"/>
    <property type="molecule type" value="Genomic_DNA"/>
</dbReference>
<dbReference type="RefSeq" id="WP_208920769.1">
    <property type="nucleotide sequence ID" value="NZ_LT840184.1"/>
</dbReference>
<dbReference type="AlphaFoldDB" id="A0A1X7HR82"/>
<proteinExistence type="predicted"/>
<sequence>MECIVHFTVMNEEGPKKLRGLIFVDKGKLPDSSQILEMFHDMEYKVAQDTDDELVFRPVDAGEKYKYIRVNELDMGKDKYTEDRNLKSIVTNLLPKGPTGL</sequence>
<dbReference type="Proteomes" id="UP000192940">
    <property type="component" value="Chromosome I"/>
</dbReference>
<evidence type="ECO:0000313" key="2">
    <source>
        <dbReference type="Proteomes" id="UP000192940"/>
    </source>
</evidence>
<reference evidence="2" key="1">
    <citation type="submission" date="2017-04" db="EMBL/GenBank/DDBJ databases">
        <authorList>
            <person name="Varghese N."/>
            <person name="Submissions S."/>
        </authorList>
    </citation>
    <scope>NUCLEOTIDE SEQUENCE [LARGE SCALE GENOMIC DNA]</scope>
    <source>
        <strain evidence="2">N3/975</strain>
    </source>
</reference>
<name>A0A1X7HR82_9BACL</name>
<evidence type="ECO:0000313" key="1">
    <source>
        <dbReference type="EMBL" id="SMF91034.1"/>
    </source>
</evidence>